<dbReference type="EMBL" id="HBUF01667009">
    <property type="protein sequence ID" value="CAG6789839.1"/>
    <property type="molecule type" value="Transcribed_RNA"/>
</dbReference>
<evidence type="ECO:0000313" key="1">
    <source>
        <dbReference type="EMBL" id="CAG6789839.1"/>
    </source>
</evidence>
<protein>
    <recommendedName>
        <fullName evidence="2">Reverse transcriptase</fullName>
    </recommendedName>
</protein>
<proteinExistence type="predicted"/>
<dbReference type="AlphaFoldDB" id="A0A8D9FHM2"/>
<name>A0A8D9FHM2_9HEMI</name>
<sequence length="271" mass="30621">MWFSANKLSLNANKTHYMYFNPHQFHSLQPIQTPSLSVHPTQEVKFLGLTVDSSFKWKSHVESIKGKLSSAIFAIGSIRKNVDPSPALLAYFSYFHSILSYGLIYWGFSPSAHSVLLLQKRAVRSIFGMRRIESCRQVFKSRGILTLYGQLILDSCVLVHTLSDELPRHRDVHSYNTRHRNNIISTRGTSFRKSFLGEGIRVFNALPESLKSLTPGTFKPALKTHLINICPYSVQEFMDAIENGGLDGEPSSVKIVVFFVWSSTKSSFTLS</sequence>
<dbReference type="EMBL" id="HBUF01667008">
    <property type="protein sequence ID" value="CAG6789837.1"/>
    <property type="molecule type" value="Transcribed_RNA"/>
</dbReference>
<reference evidence="1" key="1">
    <citation type="submission" date="2021-05" db="EMBL/GenBank/DDBJ databases">
        <authorList>
            <person name="Alioto T."/>
            <person name="Alioto T."/>
            <person name="Gomez Garrido J."/>
        </authorList>
    </citation>
    <scope>NUCLEOTIDE SEQUENCE</scope>
</reference>
<organism evidence="1">
    <name type="scientific">Cacopsylla melanoneura</name>
    <dbReference type="NCBI Taxonomy" id="428564"/>
    <lineage>
        <taxon>Eukaryota</taxon>
        <taxon>Metazoa</taxon>
        <taxon>Ecdysozoa</taxon>
        <taxon>Arthropoda</taxon>
        <taxon>Hexapoda</taxon>
        <taxon>Insecta</taxon>
        <taxon>Pterygota</taxon>
        <taxon>Neoptera</taxon>
        <taxon>Paraneoptera</taxon>
        <taxon>Hemiptera</taxon>
        <taxon>Sternorrhyncha</taxon>
        <taxon>Psylloidea</taxon>
        <taxon>Psyllidae</taxon>
        <taxon>Psyllinae</taxon>
        <taxon>Cacopsylla</taxon>
    </lineage>
</organism>
<evidence type="ECO:0008006" key="2">
    <source>
        <dbReference type="Google" id="ProtNLM"/>
    </source>
</evidence>
<accession>A0A8D9FHM2</accession>